<evidence type="ECO:0000256" key="5">
    <source>
        <dbReference type="ARBA" id="ARBA00022729"/>
    </source>
</evidence>
<evidence type="ECO:0000256" key="12">
    <source>
        <dbReference type="ARBA" id="ARBA00023180"/>
    </source>
</evidence>
<evidence type="ECO:0000256" key="8">
    <source>
        <dbReference type="ARBA" id="ARBA00023040"/>
    </source>
</evidence>
<feature type="transmembrane region" description="Helical" evidence="18">
    <location>
        <begin position="732"/>
        <end position="750"/>
    </location>
</feature>
<dbReference type="GeneID" id="105437963"/>
<evidence type="ECO:0000256" key="18">
    <source>
        <dbReference type="SAM" id="Phobius"/>
    </source>
</evidence>
<keyword evidence="8" id="KW-0297">G-protein coupled receptor</keyword>
<sequence>MCIFWLAYVSVLLPWLPHIFPLRSSVASTVDPVTKALEYVEEIARQKDNCSFGPSLDLQYNKQRWIPQAEVAIHTANLLTTLSRTGPHIRGIHPEDEDLLYSIVLANVQNYDDVFGSAIAFKTSFYRDYRRFCPYAFRAPDSITAKDLSIGYNYTMEETDWFHIPYMTYRNYTFGLMSTVGSSSIIQPTNPIFSAAPDIPCTSCNVSRSPDMFGTDVDSTPSPGGTFTEDIIPNTLTPNPYSPFNSTDVFPSGSSAVTQIPHDATDSPETVATDATKTGTYAPQVNTANADSLPEVSEDPPPATPSQVPILDTMKFVDITDGYWTKPYFDCGGGDVWMVTFSVPFFWSDMNPSVYNPSGIDLFTFAGVTTIDISLDQLDIYQCPSNDRENSEDGEIFDPFVDTHRCKNTTQCLHISGQGFQRGAYLCECKPGYYFPPDAVSHTDDIQSPAFLGRTIEEEYNKKAYGLENEYDSAFDCLPCQPGCDECDDDSPCVVEPIAIMRWCFVAVNILCLVLLVVLGIYTYRHREIRVFKAASPGLLYVILLGSGLCYCETIISIAVPLGIVSCQGLLWFRYLGFCLAYGALLFKTWRITKVFTVRSAKPVRITDNNLFLRIGILLAIFVVFLSAWTFLSPSEVEQNYNRAGLKYFECSQNAWNYVGQAGELLLLAWGMYLCFKVRKAPSSFNESRYISVSIYNEALISIFGGIVSFVIPAELSGPDTLLIVNFCRLHATFTVMVALLFVSKIVLFYKTNTDKKKTGDRRSQIVFTIDNSSVTIDFSRENPDVSEELSRLRNELVDIKEIAKLVPVDPSIINRYKLAITSFSTKRDSSGTASPSSVYHSRSDIIAHEHVPEATSGTSTPPFLKKGQKTGANGIAKMFLKSLGSTSSTGTFSVSVGSLKVDSKGGIDAGTAQTFVLRNEGGVIIDDNDGDNDEAGIGEVRHCPKSLNKESTLEEVGGHWSGVSGCVDEPFNDTVLATVHEMDNKTISFASGTPSDHAELKRTPQGDDIEQESMSPLEIFASVLVERILKDSINLAENYSNENSISSKQTF</sequence>
<dbReference type="CDD" id="cd15293">
    <property type="entry name" value="7tmC_GPR158-like"/>
    <property type="match status" value="1"/>
</dbReference>
<dbReference type="InterPro" id="IPR054714">
    <property type="entry name" value="GPR158_179_extracellular"/>
</dbReference>
<dbReference type="Gene3D" id="3.30.450.20">
    <property type="entry name" value="PAS domain"/>
    <property type="match status" value="2"/>
</dbReference>
<comment type="subcellular location">
    <subcellularLocation>
        <location evidence="1">Cell projection</location>
        <location evidence="1">Neuron projection</location>
    </subcellularLocation>
    <subcellularLocation>
        <location evidence="16">Postsynaptic cell membrane</location>
        <topology evidence="16">Multi-pass membrane protein</topology>
    </subcellularLocation>
</comment>
<keyword evidence="10" id="KW-1015">Disulfide bond</keyword>
<evidence type="ECO:0000256" key="6">
    <source>
        <dbReference type="ARBA" id="ARBA00022989"/>
    </source>
</evidence>
<feature type="chain" id="PRO_5029538266" description="G-protein coupled receptors family 3 profile domain-containing protein" evidence="19">
    <location>
        <begin position="22"/>
        <end position="1052"/>
    </location>
</feature>
<feature type="transmembrane region" description="Helical" evidence="18">
    <location>
        <begin position="572"/>
        <end position="590"/>
    </location>
</feature>
<keyword evidence="5 19" id="KW-0732">Signal</keyword>
<evidence type="ECO:0000313" key="21">
    <source>
        <dbReference type="EnsemblMetazoa" id="XP_030831900"/>
    </source>
</evidence>
<feature type="transmembrane region" description="Helical" evidence="18">
    <location>
        <begin position="655"/>
        <end position="676"/>
    </location>
</feature>
<keyword evidence="15" id="KW-0966">Cell projection</keyword>
<evidence type="ECO:0000256" key="9">
    <source>
        <dbReference type="ARBA" id="ARBA00023136"/>
    </source>
</evidence>
<feature type="transmembrane region" description="Helical" evidence="18">
    <location>
        <begin position="500"/>
        <end position="522"/>
    </location>
</feature>
<feature type="transmembrane region" description="Helical" evidence="18">
    <location>
        <begin position="688"/>
        <end position="712"/>
    </location>
</feature>
<protein>
    <recommendedName>
        <fullName evidence="20">G-protein coupled receptors family 3 profile domain-containing protein</fullName>
    </recommendedName>
</protein>
<dbReference type="Pfam" id="PF22572">
    <property type="entry name" value="GPR158_179_EC"/>
    <property type="match status" value="1"/>
</dbReference>
<accession>A0A7M7N6W0</accession>
<feature type="transmembrane region" description="Helical" evidence="18">
    <location>
        <begin position="611"/>
        <end position="632"/>
    </location>
</feature>
<keyword evidence="3" id="KW-1003">Cell membrane</keyword>
<evidence type="ECO:0000256" key="1">
    <source>
        <dbReference type="ARBA" id="ARBA00004487"/>
    </source>
</evidence>
<feature type="signal peptide" evidence="19">
    <location>
        <begin position="1"/>
        <end position="21"/>
    </location>
</feature>
<dbReference type="RefSeq" id="XP_030831900.1">
    <property type="nucleotide sequence ID" value="XM_030976040.1"/>
</dbReference>
<dbReference type="GO" id="GO:0004930">
    <property type="term" value="F:G protein-coupled receptor activity"/>
    <property type="evidence" value="ECO:0007669"/>
    <property type="project" value="UniProtKB-KW"/>
</dbReference>
<evidence type="ECO:0000256" key="15">
    <source>
        <dbReference type="ARBA" id="ARBA00023273"/>
    </source>
</evidence>
<name>A0A7M7N6W0_STRPU</name>
<evidence type="ECO:0000256" key="11">
    <source>
        <dbReference type="ARBA" id="ARBA00023170"/>
    </source>
</evidence>
<keyword evidence="14" id="KW-0628">Postsynaptic cell membrane</keyword>
<dbReference type="PANTHER" id="PTHR32546:SF29">
    <property type="entry name" value="G-PROTEIN COUPLED RECEPTORS FAMILY 3 PROFILE DOMAIN-CONTAINING PROTEIN"/>
    <property type="match status" value="1"/>
</dbReference>
<keyword evidence="12" id="KW-0325">Glycoprotein</keyword>
<dbReference type="Proteomes" id="UP000007110">
    <property type="component" value="Unassembled WGS sequence"/>
</dbReference>
<keyword evidence="13" id="KW-0807">Transducer</keyword>
<feature type="domain" description="G-protein coupled receptors family 3 profile" evidence="20">
    <location>
        <begin position="506"/>
        <end position="749"/>
    </location>
</feature>
<reference evidence="21" key="2">
    <citation type="submission" date="2021-01" db="UniProtKB">
        <authorList>
            <consortium name="EnsemblMetazoa"/>
        </authorList>
    </citation>
    <scope>IDENTIFICATION</scope>
</reference>
<keyword evidence="11" id="KW-0675">Receptor</keyword>
<keyword evidence="6 18" id="KW-1133">Transmembrane helix</keyword>
<dbReference type="KEGG" id="spu:105437963"/>
<evidence type="ECO:0000256" key="4">
    <source>
        <dbReference type="ARBA" id="ARBA00022692"/>
    </source>
</evidence>
<dbReference type="GO" id="GO:0043005">
    <property type="term" value="C:neuron projection"/>
    <property type="evidence" value="ECO:0007669"/>
    <property type="project" value="UniProtKB-SubCell"/>
</dbReference>
<evidence type="ECO:0000256" key="17">
    <source>
        <dbReference type="SAM" id="MobiDB-lite"/>
    </source>
</evidence>
<comment type="similarity">
    <text evidence="2">Belongs to the G-protein coupled receptor 3 family.</text>
</comment>
<dbReference type="PRINTS" id="PR00248">
    <property type="entry name" value="GPCRMGR"/>
</dbReference>
<feature type="region of interest" description="Disordered" evidence="17">
    <location>
        <begin position="990"/>
        <end position="1015"/>
    </location>
</feature>
<evidence type="ECO:0000256" key="14">
    <source>
        <dbReference type="ARBA" id="ARBA00023257"/>
    </source>
</evidence>
<proteinExistence type="inferred from homology"/>
<keyword evidence="7" id="KW-0770">Synapse</keyword>
<evidence type="ECO:0000256" key="3">
    <source>
        <dbReference type="ARBA" id="ARBA00022475"/>
    </source>
</evidence>
<dbReference type="PANTHER" id="PTHR32546">
    <property type="entry name" value="G-PROTEIN COUPLED RECEPTOR 158-RELATED"/>
    <property type="match status" value="1"/>
</dbReference>
<dbReference type="InterPro" id="IPR043458">
    <property type="entry name" value="GPR158/179"/>
</dbReference>
<dbReference type="Pfam" id="PF00003">
    <property type="entry name" value="7tm_3"/>
    <property type="match status" value="1"/>
</dbReference>
<evidence type="ECO:0000256" key="13">
    <source>
        <dbReference type="ARBA" id="ARBA00023224"/>
    </source>
</evidence>
<reference evidence="22" key="1">
    <citation type="submission" date="2015-02" db="EMBL/GenBank/DDBJ databases">
        <title>Genome sequencing for Strongylocentrotus purpuratus.</title>
        <authorList>
            <person name="Murali S."/>
            <person name="Liu Y."/>
            <person name="Vee V."/>
            <person name="English A."/>
            <person name="Wang M."/>
            <person name="Skinner E."/>
            <person name="Han Y."/>
            <person name="Muzny D.M."/>
            <person name="Worley K.C."/>
            <person name="Gibbs R.A."/>
        </authorList>
    </citation>
    <scope>NUCLEOTIDE SEQUENCE</scope>
</reference>
<evidence type="ECO:0000256" key="19">
    <source>
        <dbReference type="SAM" id="SignalP"/>
    </source>
</evidence>
<dbReference type="OMA" id="DPFVDTH"/>
<organism evidence="21 22">
    <name type="scientific">Strongylocentrotus purpuratus</name>
    <name type="common">Purple sea urchin</name>
    <dbReference type="NCBI Taxonomy" id="7668"/>
    <lineage>
        <taxon>Eukaryota</taxon>
        <taxon>Metazoa</taxon>
        <taxon>Echinodermata</taxon>
        <taxon>Eleutherozoa</taxon>
        <taxon>Echinozoa</taxon>
        <taxon>Echinoidea</taxon>
        <taxon>Euechinoidea</taxon>
        <taxon>Echinacea</taxon>
        <taxon>Camarodonta</taxon>
        <taxon>Echinidea</taxon>
        <taxon>Strongylocentrotidae</taxon>
        <taxon>Strongylocentrotus</taxon>
    </lineage>
</organism>
<dbReference type="PROSITE" id="PS50259">
    <property type="entry name" value="G_PROTEIN_RECEP_F3_4"/>
    <property type="match status" value="1"/>
</dbReference>
<dbReference type="OrthoDB" id="2129233at2759"/>
<feature type="transmembrane region" description="Helical" evidence="18">
    <location>
        <begin position="534"/>
        <end position="560"/>
    </location>
</feature>
<dbReference type="EnsemblMetazoa" id="XM_030976040">
    <property type="protein sequence ID" value="XP_030831900"/>
    <property type="gene ID" value="LOC105437963"/>
</dbReference>
<feature type="compositionally biased region" description="Basic and acidic residues" evidence="17">
    <location>
        <begin position="997"/>
        <end position="1006"/>
    </location>
</feature>
<keyword evidence="9 18" id="KW-0472">Membrane</keyword>
<dbReference type="InterPro" id="IPR000337">
    <property type="entry name" value="GPCR_3"/>
</dbReference>
<evidence type="ECO:0000259" key="20">
    <source>
        <dbReference type="PROSITE" id="PS50259"/>
    </source>
</evidence>
<evidence type="ECO:0000256" key="10">
    <source>
        <dbReference type="ARBA" id="ARBA00023157"/>
    </source>
</evidence>
<dbReference type="InterPro" id="IPR017978">
    <property type="entry name" value="GPCR_3_C"/>
</dbReference>
<evidence type="ECO:0000256" key="16">
    <source>
        <dbReference type="ARBA" id="ARBA00034104"/>
    </source>
</evidence>
<evidence type="ECO:0000256" key="2">
    <source>
        <dbReference type="ARBA" id="ARBA00007242"/>
    </source>
</evidence>
<dbReference type="GO" id="GO:0045211">
    <property type="term" value="C:postsynaptic membrane"/>
    <property type="evidence" value="ECO:0007669"/>
    <property type="project" value="UniProtKB-SubCell"/>
</dbReference>
<dbReference type="InParanoid" id="A0A7M7N6W0"/>
<evidence type="ECO:0000313" key="22">
    <source>
        <dbReference type="Proteomes" id="UP000007110"/>
    </source>
</evidence>
<keyword evidence="4 18" id="KW-0812">Transmembrane</keyword>
<evidence type="ECO:0000256" key="7">
    <source>
        <dbReference type="ARBA" id="ARBA00023018"/>
    </source>
</evidence>
<dbReference type="AlphaFoldDB" id="A0A7M7N6W0"/>
<keyword evidence="22" id="KW-1185">Reference proteome</keyword>